<dbReference type="AlphaFoldDB" id="A0A8T6AA36"/>
<evidence type="ECO:0008006" key="3">
    <source>
        <dbReference type="Google" id="ProtNLM"/>
    </source>
</evidence>
<dbReference type="GO" id="GO:0009117">
    <property type="term" value="P:nucleotide metabolic process"/>
    <property type="evidence" value="ECO:0007669"/>
    <property type="project" value="InterPro"/>
</dbReference>
<dbReference type="GO" id="GO:0008973">
    <property type="term" value="F:phosphopentomutase activity"/>
    <property type="evidence" value="ECO:0007669"/>
    <property type="project" value="InterPro"/>
</dbReference>
<dbReference type="InterPro" id="IPR017850">
    <property type="entry name" value="Alkaline_phosphatase_core_sf"/>
</dbReference>
<reference evidence="1 2" key="1">
    <citation type="submission" date="2019-12" db="EMBL/GenBank/DDBJ databases">
        <title>Enteriobacteria Tanzani isolates_8377-8380.</title>
        <authorList>
            <person name="Subbiah M."/>
            <person name="Call D."/>
        </authorList>
    </citation>
    <scope>NUCLEOTIDE SEQUENCE [LARGE SCALE GENOMIC DNA]</scope>
    <source>
        <strain evidence="1 2">8378wH8</strain>
    </source>
</reference>
<dbReference type="GO" id="GO:0043094">
    <property type="term" value="P:metabolic compound salvage"/>
    <property type="evidence" value="ECO:0007669"/>
    <property type="project" value="InterPro"/>
</dbReference>
<comment type="caution">
    <text evidence="1">The sequence shown here is derived from an EMBL/GenBank/DDBJ whole genome shotgun (WGS) entry which is preliminary data.</text>
</comment>
<dbReference type="GO" id="GO:0005829">
    <property type="term" value="C:cytosol"/>
    <property type="evidence" value="ECO:0007669"/>
    <property type="project" value="TreeGrafter"/>
</dbReference>
<dbReference type="EMBL" id="WTRC01000998">
    <property type="protein sequence ID" value="MWT24870.1"/>
    <property type="molecule type" value="Genomic_DNA"/>
</dbReference>
<sequence>MARFVVLVIDSFGVGAMKDVTLVRPQDAGANTCGHILSQLPHLQLPALEKLGLINALGYAPGDMQPSDSATWGVAELQHEGGDTFMGHQEILGTRPLPPLRMPFRDVIGRVEQAL</sequence>
<dbReference type="GO" id="GO:0000287">
    <property type="term" value="F:magnesium ion binding"/>
    <property type="evidence" value="ECO:0007669"/>
    <property type="project" value="InterPro"/>
</dbReference>
<proteinExistence type="predicted"/>
<evidence type="ECO:0000313" key="1">
    <source>
        <dbReference type="EMBL" id="MWT24870.1"/>
    </source>
</evidence>
<dbReference type="InterPro" id="IPR010045">
    <property type="entry name" value="DeoB"/>
</dbReference>
<accession>A0A8T6AA36</accession>
<name>A0A8T6AA36_ECOLX</name>
<dbReference type="Proteomes" id="UP000462410">
    <property type="component" value="Unassembled WGS sequence"/>
</dbReference>
<evidence type="ECO:0000313" key="2">
    <source>
        <dbReference type="Proteomes" id="UP000462410"/>
    </source>
</evidence>
<organism evidence="1 2">
    <name type="scientific">Escherichia coli</name>
    <dbReference type="NCBI Taxonomy" id="562"/>
    <lineage>
        <taxon>Bacteria</taxon>
        <taxon>Pseudomonadati</taxon>
        <taxon>Pseudomonadota</taxon>
        <taxon>Gammaproteobacteria</taxon>
        <taxon>Enterobacterales</taxon>
        <taxon>Enterobacteriaceae</taxon>
        <taxon>Escherichia</taxon>
    </lineage>
</organism>
<dbReference type="Gene3D" id="3.40.720.10">
    <property type="entry name" value="Alkaline Phosphatase, subunit A"/>
    <property type="match status" value="1"/>
</dbReference>
<dbReference type="PANTHER" id="PTHR21110:SF0">
    <property type="entry name" value="PHOSPHOPENTOMUTASE"/>
    <property type="match status" value="1"/>
</dbReference>
<dbReference type="PANTHER" id="PTHR21110">
    <property type="entry name" value="PHOSPHOPENTOMUTASE"/>
    <property type="match status" value="1"/>
</dbReference>
<dbReference type="SUPFAM" id="SSF53649">
    <property type="entry name" value="Alkaline phosphatase-like"/>
    <property type="match status" value="1"/>
</dbReference>
<gene>
    <name evidence="1" type="ORF">GP965_28795</name>
</gene>
<feature type="non-terminal residue" evidence="1">
    <location>
        <position position="115"/>
    </location>
</feature>
<protein>
    <recommendedName>
        <fullName evidence="3">Phosphopentomutase</fullName>
    </recommendedName>
</protein>